<dbReference type="GO" id="GO:0015086">
    <property type="term" value="F:cadmium ion transmembrane transporter activity"/>
    <property type="evidence" value="ECO:0007669"/>
    <property type="project" value="TreeGrafter"/>
</dbReference>
<accession>K6YII8</accession>
<feature type="transmembrane region" description="Helical" evidence="7">
    <location>
        <begin position="32"/>
        <end position="52"/>
    </location>
</feature>
<dbReference type="STRING" id="1127673.GLIP_3802"/>
<dbReference type="NCBIfam" id="NF037982">
    <property type="entry name" value="Nramp_1"/>
    <property type="match status" value="1"/>
</dbReference>
<evidence type="ECO:0000256" key="6">
    <source>
        <dbReference type="ARBA" id="ARBA00023136"/>
    </source>
</evidence>
<dbReference type="OrthoDB" id="9787548at2"/>
<dbReference type="Proteomes" id="UP000006334">
    <property type="component" value="Unassembled WGS sequence"/>
</dbReference>
<name>K6YII8_9ALTE</name>
<reference evidence="8 9" key="1">
    <citation type="journal article" date="2017" name="Antonie Van Leeuwenhoek">
        <title>Rhizobium rhizosphaerae sp. nov., a novel species isolated from rice rhizosphere.</title>
        <authorList>
            <person name="Zhao J.J."/>
            <person name="Zhang J."/>
            <person name="Zhang R.J."/>
            <person name="Zhang C.W."/>
            <person name="Yin H.Q."/>
            <person name="Zhang X.X."/>
        </authorList>
    </citation>
    <scope>NUCLEOTIDE SEQUENCE [LARGE SCALE GENOMIC DNA]</scope>
    <source>
        <strain evidence="8 9">E3</strain>
    </source>
</reference>
<feature type="transmembrane region" description="Helical" evidence="7">
    <location>
        <begin position="314"/>
        <end position="331"/>
    </location>
</feature>
<evidence type="ECO:0000256" key="4">
    <source>
        <dbReference type="ARBA" id="ARBA00022847"/>
    </source>
</evidence>
<feature type="transmembrane region" description="Helical" evidence="7">
    <location>
        <begin position="73"/>
        <end position="94"/>
    </location>
</feature>
<comment type="subcellular location">
    <subcellularLocation>
        <location evidence="1">Membrane</location>
        <topology evidence="1">Multi-pass membrane protein</topology>
    </subcellularLocation>
</comment>
<dbReference type="eggNOG" id="COG1914">
    <property type="taxonomic scope" value="Bacteria"/>
</dbReference>
<evidence type="ECO:0000256" key="3">
    <source>
        <dbReference type="ARBA" id="ARBA00022692"/>
    </source>
</evidence>
<gene>
    <name evidence="8" type="ORF">GLIP_3802</name>
</gene>
<sequence length="398" mass="41486">MKKFGPALLVTAAFIGPGTVTTATLAGGNYGFALVWALIFSVIATFVLQEMASRLGLVTGRGLAEAITEQFSGIKRLLAVFLVISAIGIGNAAYQGGNLTGAALGLSGLAGGKLVHWVWLLAAISSALLLSGKYKLVEKALIGLVLTMSTVFIATMFIAGPDLIEILKGAFSFALPSGSSLMVIALIGTTVVPYNLFLHASIVANNRQDNQDLPSAMKNNRIDTTLSIGLGGFITLSILSCAATAFFATQTEVQAHNIGQQLTPLLGNYANIFFAIGLFSAGLTSAITAPLAAAYAVSGALGWQPDLSNKKFKTIWITVMLAGITFASIGIKPLAAILFAQAANGLLLPVIAIFLIWTLNNKSLMGNQTNGFLANLFGGLIVAFVSTLGLYKVVSLFF</sequence>
<keyword evidence="4" id="KW-0769">Symport</keyword>
<evidence type="ECO:0000256" key="7">
    <source>
        <dbReference type="SAM" id="Phobius"/>
    </source>
</evidence>
<evidence type="ECO:0000313" key="8">
    <source>
        <dbReference type="EMBL" id="GAC16413.1"/>
    </source>
</evidence>
<evidence type="ECO:0000256" key="5">
    <source>
        <dbReference type="ARBA" id="ARBA00022989"/>
    </source>
</evidence>
<dbReference type="PANTHER" id="PTHR11706">
    <property type="entry name" value="SOLUTE CARRIER PROTEIN FAMILY 11 MEMBER"/>
    <property type="match status" value="1"/>
</dbReference>
<dbReference type="RefSeq" id="WP_008846215.1">
    <property type="nucleotide sequence ID" value="NZ_BAEN01000070.1"/>
</dbReference>
<keyword evidence="5 7" id="KW-1133">Transmembrane helix</keyword>
<dbReference type="AlphaFoldDB" id="K6YII8"/>
<feature type="transmembrane region" description="Helical" evidence="7">
    <location>
        <begin position="114"/>
        <end position="131"/>
    </location>
</feature>
<evidence type="ECO:0000256" key="1">
    <source>
        <dbReference type="ARBA" id="ARBA00004141"/>
    </source>
</evidence>
<proteinExistence type="predicted"/>
<protein>
    <submittedName>
        <fullName evidence="8">Natural resistance-associated macrophage protein</fullName>
    </submittedName>
</protein>
<keyword evidence="9" id="KW-1185">Reference proteome</keyword>
<organism evidence="8 9">
    <name type="scientific">Aliiglaciecola lipolytica E3</name>
    <dbReference type="NCBI Taxonomy" id="1127673"/>
    <lineage>
        <taxon>Bacteria</taxon>
        <taxon>Pseudomonadati</taxon>
        <taxon>Pseudomonadota</taxon>
        <taxon>Gammaproteobacteria</taxon>
        <taxon>Alteromonadales</taxon>
        <taxon>Alteromonadaceae</taxon>
        <taxon>Aliiglaciecola</taxon>
    </lineage>
</organism>
<feature type="transmembrane region" description="Helical" evidence="7">
    <location>
        <begin position="180"/>
        <end position="204"/>
    </location>
</feature>
<evidence type="ECO:0000256" key="2">
    <source>
        <dbReference type="ARBA" id="ARBA00022448"/>
    </source>
</evidence>
<keyword evidence="6 7" id="KW-0472">Membrane</keyword>
<dbReference type="EMBL" id="BAEN01000070">
    <property type="protein sequence ID" value="GAC16413.1"/>
    <property type="molecule type" value="Genomic_DNA"/>
</dbReference>
<dbReference type="GO" id="GO:0005886">
    <property type="term" value="C:plasma membrane"/>
    <property type="evidence" value="ECO:0007669"/>
    <property type="project" value="TreeGrafter"/>
</dbReference>
<feature type="transmembrane region" description="Helical" evidence="7">
    <location>
        <begin position="337"/>
        <end position="359"/>
    </location>
</feature>
<dbReference type="Pfam" id="PF01566">
    <property type="entry name" value="Nramp"/>
    <property type="match status" value="1"/>
</dbReference>
<keyword evidence="2" id="KW-0813">Transport</keyword>
<dbReference type="GO" id="GO:0005384">
    <property type="term" value="F:manganese ion transmembrane transporter activity"/>
    <property type="evidence" value="ECO:0007669"/>
    <property type="project" value="TreeGrafter"/>
</dbReference>
<evidence type="ECO:0000313" key="9">
    <source>
        <dbReference type="Proteomes" id="UP000006334"/>
    </source>
</evidence>
<feature type="transmembrane region" description="Helical" evidence="7">
    <location>
        <begin position="225"/>
        <end position="249"/>
    </location>
</feature>
<dbReference type="PANTHER" id="PTHR11706:SF33">
    <property type="entry name" value="NATURAL RESISTANCE-ASSOCIATED MACROPHAGE PROTEIN 2"/>
    <property type="match status" value="1"/>
</dbReference>
<keyword evidence="3 7" id="KW-0812">Transmembrane</keyword>
<feature type="transmembrane region" description="Helical" evidence="7">
    <location>
        <begin position="140"/>
        <end position="160"/>
    </location>
</feature>
<dbReference type="GO" id="GO:0034755">
    <property type="term" value="P:iron ion transmembrane transport"/>
    <property type="evidence" value="ECO:0007669"/>
    <property type="project" value="TreeGrafter"/>
</dbReference>
<feature type="transmembrane region" description="Helical" evidence="7">
    <location>
        <begin position="269"/>
        <end position="302"/>
    </location>
</feature>
<dbReference type="InterPro" id="IPR001046">
    <property type="entry name" value="NRAMP_fam"/>
</dbReference>
<comment type="caution">
    <text evidence="8">The sequence shown here is derived from an EMBL/GenBank/DDBJ whole genome shotgun (WGS) entry which is preliminary data.</text>
</comment>
<dbReference type="GO" id="GO:0015293">
    <property type="term" value="F:symporter activity"/>
    <property type="evidence" value="ECO:0007669"/>
    <property type="project" value="UniProtKB-KW"/>
</dbReference>
<feature type="transmembrane region" description="Helical" evidence="7">
    <location>
        <begin position="371"/>
        <end position="391"/>
    </location>
</feature>